<evidence type="ECO:0000256" key="2">
    <source>
        <dbReference type="ARBA" id="ARBA00022448"/>
    </source>
</evidence>
<evidence type="ECO:0000256" key="6">
    <source>
        <dbReference type="ARBA" id="ARBA00022840"/>
    </source>
</evidence>
<evidence type="ECO:0000256" key="4">
    <source>
        <dbReference type="ARBA" id="ARBA00022737"/>
    </source>
</evidence>
<dbReference type="PROSITE" id="PS50929">
    <property type="entry name" value="ABC_TM1F"/>
    <property type="match status" value="2"/>
</dbReference>
<sequence>MEITPAENGEKGLHPLEQGGCWTAISLRWISPLASKAAHGHLEARDVWAPPQRHSVEEAQRCFAAAWDSERRRRRRPSLARAMLAAFRGRFLWTAAVLMIFMGTQLCQPFLVRELVTFLQGEGGVYEGWILASLLLLCSLSSSILICEYFRAASMLGVMTRTSAMTAVYDQAIQLKATQRAETSTGQTTNLMSVDAERFLLACQSCNFLWMSPLMVLTCGAIMTVTVGPSALVGVAVLVGSIPLQQCFARRGGRIRAKSMVLKDERMKFVTEVVQGIRIAKLYAWEEAIFRRVALTRRQECRTLGTSLFLKMLVREGILVLAPALAMWLIFWIRRSEGGALGLEQAVLVLGLLNTLRFPLNLLALAMQSVNDCLVSTQRLGHYLLRETARPRSPEPAETATEVLVEEVICGWTATSHPDAFQLLLPRWAVPQGARVAILGAVGSGKSSLLAMLLGEMAMQKGSVALKGRVAFMAQSPWIQNASVRENILFGHPFKEEIYQQVLDAVVLRPDLDTWCDEDLTDIGERGINLSGGQKARVGLARCLYAAATDHVDTLLLDSPFAALDVITAQAVMEGLLQLTSSCTVLCTMSSHTHLLPHFSDVLIMEGGRMQASGTLADVKQHLSHLTYDTEPPEPKKAESSKPKEDPKPAGASAKKIMRSDQTRHTRPFSALGKFLGGSTSPRWGYLLAFPVLMIFLAGQICRAVVDMTLTQWAADLIDFTSPFIFMVALCLLLFLRIVSCSFLTQRATRLLHNSMFWRMLRAPVVSFFDVTTIGEICNKFSKDLDFADSQLPEFLTNLLSNSAQLAVIFVLAIVALPGFAGILLLMAFALLRVTRRSSSLLRALKGMEGATRSPIYSSFSETLAGLQTIRAWGLQERFRHEHLQRVKENGRFFFTAEMSSVWIMLRLELFTVVLIGSFSFMAVLFHGLQLHVDGPQIGIALVYAIQMTALFQRNAQLVMLVGQMLTACERVLSFEEVEQEPALVAPSDQDLMNWPEGSIEFEEVSMKYRDGDLVLKKASFTVDAGTRVGVCGRSGAGKSSLVAVLFRVVDPCHGAVRVDGVDIATLGLHTLRRNLSLIPQDPVIFSGSLRFNLDPFQQISEDEELLQALKKVGLVGLDLEMRIAEQGENLSQGQRQLLCIARVFAAPTRILVLDEATSAMDEQTDEFIKELLRTTWSEGHHTVLTIAHRLGTIIDYDKILVLASGEVAEFDTPQELRRRPKGHFAQMWREVMREKFETKASL</sequence>
<feature type="compositionally biased region" description="Basic and acidic residues" evidence="9">
    <location>
        <begin position="633"/>
        <end position="648"/>
    </location>
</feature>
<accession>A0ABP0IEZ6</accession>
<dbReference type="InterPro" id="IPR036640">
    <property type="entry name" value="ABC1_TM_sf"/>
</dbReference>
<dbReference type="InterPro" id="IPR011527">
    <property type="entry name" value="ABC1_TM_dom"/>
</dbReference>
<feature type="domain" description="ABC transporter" evidence="11">
    <location>
        <begin position="403"/>
        <end position="632"/>
    </location>
</feature>
<organism evidence="13 14">
    <name type="scientific">Durusdinium trenchii</name>
    <dbReference type="NCBI Taxonomy" id="1381693"/>
    <lineage>
        <taxon>Eukaryota</taxon>
        <taxon>Sar</taxon>
        <taxon>Alveolata</taxon>
        <taxon>Dinophyceae</taxon>
        <taxon>Suessiales</taxon>
        <taxon>Symbiodiniaceae</taxon>
        <taxon>Durusdinium</taxon>
    </lineage>
</organism>
<feature type="transmembrane region" description="Helical" evidence="10">
    <location>
        <begin position="231"/>
        <end position="249"/>
    </location>
</feature>
<dbReference type="InterPro" id="IPR050173">
    <property type="entry name" value="ABC_transporter_C-like"/>
</dbReference>
<dbReference type="Pfam" id="PF00005">
    <property type="entry name" value="ABC_tran"/>
    <property type="match status" value="2"/>
</dbReference>
<dbReference type="InterPro" id="IPR044726">
    <property type="entry name" value="ABCC_6TM_D2"/>
</dbReference>
<dbReference type="InterPro" id="IPR027417">
    <property type="entry name" value="P-loop_NTPase"/>
</dbReference>
<dbReference type="Gene3D" id="1.20.1560.10">
    <property type="entry name" value="ABC transporter type 1, transmembrane domain"/>
    <property type="match status" value="2"/>
</dbReference>
<dbReference type="Gene3D" id="3.40.50.300">
    <property type="entry name" value="P-loop containing nucleotide triphosphate hydrolases"/>
    <property type="match status" value="2"/>
</dbReference>
<feature type="domain" description="ABC transmembrane type-1" evidence="12">
    <location>
        <begin position="92"/>
        <end position="372"/>
    </location>
</feature>
<dbReference type="CDD" id="cd18579">
    <property type="entry name" value="ABC_6TM_ABCC_D1"/>
    <property type="match status" value="1"/>
</dbReference>
<keyword evidence="14" id="KW-1185">Reference proteome</keyword>
<feature type="transmembrane region" description="Helical" evidence="10">
    <location>
        <begin position="684"/>
        <end position="706"/>
    </location>
</feature>
<evidence type="ECO:0000259" key="11">
    <source>
        <dbReference type="PROSITE" id="PS50893"/>
    </source>
</evidence>
<comment type="subcellular location">
    <subcellularLocation>
        <location evidence="1">Vacuole membrane</location>
        <topology evidence="1">Multi-pass membrane protein</topology>
    </subcellularLocation>
</comment>
<dbReference type="SMART" id="SM00382">
    <property type="entry name" value="AAA"/>
    <property type="match status" value="2"/>
</dbReference>
<reference evidence="13 14" key="1">
    <citation type="submission" date="2024-02" db="EMBL/GenBank/DDBJ databases">
        <authorList>
            <person name="Chen Y."/>
            <person name="Shah S."/>
            <person name="Dougan E. K."/>
            <person name="Thang M."/>
            <person name="Chan C."/>
        </authorList>
    </citation>
    <scope>NUCLEOTIDE SEQUENCE [LARGE SCALE GENOMIC DNA]</scope>
</reference>
<evidence type="ECO:0000256" key="8">
    <source>
        <dbReference type="ARBA" id="ARBA00023136"/>
    </source>
</evidence>
<evidence type="ECO:0000256" key="9">
    <source>
        <dbReference type="SAM" id="MobiDB-lite"/>
    </source>
</evidence>
<keyword evidence="4" id="KW-0677">Repeat</keyword>
<dbReference type="CDD" id="cd03250">
    <property type="entry name" value="ABCC_MRP_domain1"/>
    <property type="match status" value="1"/>
</dbReference>
<evidence type="ECO:0000313" key="13">
    <source>
        <dbReference type="EMBL" id="CAK9001170.1"/>
    </source>
</evidence>
<keyword evidence="3 10" id="KW-0812">Transmembrane</keyword>
<feature type="transmembrane region" description="Helical" evidence="10">
    <location>
        <begin position="208"/>
        <end position="225"/>
    </location>
</feature>
<keyword evidence="2" id="KW-0813">Transport</keyword>
<dbReference type="PANTHER" id="PTHR24223">
    <property type="entry name" value="ATP-BINDING CASSETTE SUB-FAMILY C"/>
    <property type="match status" value="1"/>
</dbReference>
<feature type="region of interest" description="Disordered" evidence="9">
    <location>
        <begin position="625"/>
        <end position="657"/>
    </location>
</feature>
<evidence type="ECO:0000256" key="10">
    <source>
        <dbReference type="SAM" id="Phobius"/>
    </source>
</evidence>
<dbReference type="InterPro" id="IPR003593">
    <property type="entry name" value="AAA+_ATPase"/>
</dbReference>
<feature type="transmembrane region" description="Helical" evidence="10">
    <location>
        <begin position="312"/>
        <end position="333"/>
    </location>
</feature>
<name>A0ABP0IEZ6_9DINO</name>
<dbReference type="CDD" id="cd18580">
    <property type="entry name" value="ABC_6TM_ABCC_D2"/>
    <property type="match status" value="1"/>
</dbReference>
<dbReference type="InterPro" id="IPR017871">
    <property type="entry name" value="ABC_transporter-like_CS"/>
</dbReference>
<dbReference type="SUPFAM" id="SSF90123">
    <property type="entry name" value="ABC transporter transmembrane region"/>
    <property type="match status" value="2"/>
</dbReference>
<dbReference type="PROSITE" id="PS50893">
    <property type="entry name" value="ABC_TRANSPORTER_2"/>
    <property type="match status" value="2"/>
</dbReference>
<proteinExistence type="predicted"/>
<evidence type="ECO:0000256" key="3">
    <source>
        <dbReference type="ARBA" id="ARBA00022692"/>
    </source>
</evidence>
<dbReference type="InterPro" id="IPR003439">
    <property type="entry name" value="ABC_transporter-like_ATP-bd"/>
</dbReference>
<feature type="transmembrane region" description="Helical" evidence="10">
    <location>
        <begin position="908"/>
        <end position="929"/>
    </location>
</feature>
<dbReference type="Proteomes" id="UP001642484">
    <property type="component" value="Unassembled WGS sequence"/>
</dbReference>
<keyword evidence="6" id="KW-0067">ATP-binding</keyword>
<evidence type="ECO:0000256" key="7">
    <source>
        <dbReference type="ARBA" id="ARBA00022989"/>
    </source>
</evidence>
<dbReference type="InterPro" id="IPR044746">
    <property type="entry name" value="ABCC_6TM_D1"/>
</dbReference>
<feature type="transmembrane region" description="Helical" evidence="10">
    <location>
        <begin position="79"/>
        <end position="102"/>
    </location>
</feature>
<evidence type="ECO:0000256" key="5">
    <source>
        <dbReference type="ARBA" id="ARBA00022741"/>
    </source>
</evidence>
<feature type="domain" description="ABC transmembrane type-1" evidence="12">
    <location>
        <begin position="724"/>
        <end position="964"/>
    </location>
</feature>
<keyword evidence="5" id="KW-0547">Nucleotide-binding</keyword>
<keyword evidence="8 10" id="KW-0472">Membrane</keyword>
<feature type="transmembrane region" description="Helical" evidence="10">
    <location>
        <begin position="726"/>
        <end position="745"/>
    </location>
</feature>
<keyword evidence="7 10" id="KW-1133">Transmembrane helix</keyword>
<feature type="transmembrane region" description="Helical" evidence="10">
    <location>
        <begin position="806"/>
        <end position="832"/>
    </location>
</feature>
<feature type="domain" description="ABC transporter" evidence="11">
    <location>
        <begin position="1000"/>
        <end position="1230"/>
    </location>
</feature>
<dbReference type="Pfam" id="PF00664">
    <property type="entry name" value="ABC_membrane"/>
    <property type="match status" value="2"/>
</dbReference>
<comment type="caution">
    <text evidence="13">The sequence shown here is derived from an EMBL/GenBank/DDBJ whole genome shotgun (WGS) entry which is preliminary data.</text>
</comment>
<protein>
    <submittedName>
        <fullName evidence="13">Uncharacterized protein</fullName>
    </submittedName>
</protein>
<feature type="transmembrane region" description="Helical" evidence="10">
    <location>
        <begin position="129"/>
        <end position="150"/>
    </location>
</feature>
<evidence type="ECO:0000259" key="12">
    <source>
        <dbReference type="PROSITE" id="PS50929"/>
    </source>
</evidence>
<dbReference type="PROSITE" id="PS00211">
    <property type="entry name" value="ABC_TRANSPORTER_1"/>
    <property type="match status" value="2"/>
</dbReference>
<evidence type="ECO:0000313" key="14">
    <source>
        <dbReference type="Proteomes" id="UP001642484"/>
    </source>
</evidence>
<dbReference type="CDD" id="cd03244">
    <property type="entry name" value="ABCC_MRP_domain2"/>
    <property type="match status" value="1"/>
</dbReference>
<dbReference type="SUPFAM" id="SSF52540">
    <property type="entry name" value="P-loop containing nucleoside triphosphate hydrolases"/>
    <property type="match status" value="2"/>
</dbReference>
<gene>
    <name evidence="13" type="ORF">CCMP2556_LOCUS6340</name>
</gene>
<evidence type="ECO:0000256" key="1">
    <source>
        <dbReference type="ARBA" id="ARBA00004128"/>
    </source>
</evidence>
<dbReference type="PANTHER" id="PTHR24223:SF443">
    <property type="entry name" value="MULTIDRUG-RESISTANCE LIKE PROTEIN 1, ISOFORM I"/>
    <property type="match status" value="1"/>
</dbReference>
<dbReference type="EMBL" id="CAXAMN010002769">
    <property type="protein sequence ID" value="CAK9001170.1"/>
    <property type="molecule type" value="Genomic_DNA"/>
</dbReference>